<proteinExistence type="inferred from homology"/>
<dbReference type="SUPFAM" id="SSF56112">
    <property type="entry name" value="Protein kinase-like (PK-like)"/>
    <property type="match status" value="1"/>
</dbReference>
<dbReference type="PRINTS" id="PR00109">
    <property type="entry name" value="TYRKINASE"/>
</dbReference>
<dbReference type="GO" id="GO:0004715">
    <property type="term" value="F:non-membrane spanning protein tyrosine kinase activity"/>
    <property type="evidence" value="ECO:0007669"/>
    <property type="project" value="UniProtKB-EC"/>
</dbReference>
<dbReference type="PROSITE" id="PS50001">
    <property type="entry name" value="SH2"/>
    <property type="match status" value="1"/>
</dbReference>
<gene>
    <name evidence="12" type="ORF">ANCCEY_07904</name>
</gene>
<accession>A0A0D6LP67</accession>
<keyword evidence="4 8" id="KW-0067">ATP-binding</keyword>
<evidence type="ECO:0000313" key="12">
    <source>
        <dbReference type="EMBL" id="EPB73013.1"/>
    </source>
</evidence>
<evidence type="ECO:0000256" key="5">
    <source>
        <dbReference type="ARBA" id="ARBA00023137"/>
    </source>
</evidence>
<evidence type="ECO:0000256" key="8">
    <source>
        <dbReference type="PROSITE-ProRule" id="PRU10141"/>
    </source>
</evidence>
<dbReference type="Pfam" id="PF07714">
    <property type="entry name" value="PK_Tyr_Ser-Thr"/>
    <property type="match status" value="1"/>
</dbReference>
<dbReference type="Gene3D" id="1.10.510.10">
    <property type="entry name" value="Transferase(Phosphotransferase) domain 1"/>
    <property type="match status" value="1"/>
</dbReference>
<name>A0A0D6LP67_9BILA</name>
<sequence>MQEDTNLPYFHGALMDQDADNMLQNEGDFLIQSRHSSGSVRQRLVIAIRTKDAIKRIDLRRGESGIRLGVRQPEYSSLSPWQLDDIDTDTDLVRAAVTLAMLHPKPVGIRINAADDDNAGCYPGLGGKTFGNLKKLVDYYSKEPIVLQGGEELLLKKAVPKGKYQLVHSDVRLLKKIGSGAYGTVYRGQLLRENNKVIAVKRIDSEGTDDQALAEMMKEARAMQLNEHKHIVKFYGFIVDRMPYLLVMEYCDGGSVEDKLRAHPKKITIPKRVDMCTQGSYGLEYLHSRDCIHRDIATRNCLIDKGIVKLADFGMCRATTVYKIDLSKPLNVRWLAPETTV</sequence>
<dbReference type="Proteomes" id="UP000054495">
    <property type="component" value="Unassembled WGS sequence"/>
</dbReference>
<keyword evidence="5 9" id="KW-0829">Tyrosine-protein kinase</keyword>
<keyword evidence="2 8" id="KW-0547">Nucleotide-binding</keyword>
<dbReference type="PROSITE" id="PS00107">
    <property type="entry name" value="PROTEIN_KINASE_ATP"/>
    <property type="match status" value="1"/>
</dbReference>
<dbReference type="PANTHER" id="PTHR24418">
    <property type="entry name" value="TYROSINE-PROTEIN KINASE"/>
    <property type="match status" value="1"/>
</dbReference>
<comment type="similarity">
    <text evidence="9">Belongs to the protein kinase superfamily. Tyr protein kinase family.</text>
</comment>
<dbReference type="InterPro" id="IPR036860">
    <property type="entry name" value="SH2_dom_sf"/>
</dbReference>
<dbReference type="InterPro" id="IPR050198">
    <property type="entry name" value="Non-receptor_tyrosine_kinases"/>
</dbReference>
<dbReference type="AlphaFoldDB" id="A0A0D6LP67"/>
<dbReference type="SMART" id="SM00219">
    <property type="entry name" value="TyrKc"/>
    <property type="match status" value="1"/>
</dbReference>
<evidence type="ECO:0000259" key="11">
    <source>
        <dbReference type="PROSITE" id="PS50011"/>
    </source>
</evidence>
<comment type="catalytic activity">
    <reaction evidence="6 9">
        <text>L-tyrosyl-[protein] + ATP = O-phospho-L-tyrosyl-[protein] + ADP + H(+)</text>
        <dbReference type="Rhea" id="RHEA:10596"/>
        <dbReference type="Rhea" id="RHEA-COMP:10136"/>
        <dbReference type="Rhea" id="RHEA-COMP:20101"/>
        <dbReference type="ChEBI" id="CHEBI:15378"/>
        <dbReference type="ChEBI" id="CHEBI:30616"/>
        <dbReference type="ChEBI" id="CHEBI:46858"/>
        <dbReference type="ChEBI" id="CHEBI:61978"/>
        <dbReference type="ChEBI" id="CHEBI:456216"/>
        <dbReference type="EC" id="2.7.10.2"/>
    </reaction>
</comment>
<dbReference type="InterPro" id="IPR000980">
    <property type="entry name" value="SH2"/>
</dbReference>
<keyword evidence="7" id="KW-0727">SH2 domain</keyword>
<evidence type="ECO:0000256" key="7">
    <source>
        <dbReference type="PROSITE-ProRule" id="PRU00191"/>
    </source>
</evidence>
<dbReference type="Gene3D" id="3.30.505.10">
    <property type="entry name" value="SH2 domain"/>
    <property type="match status" value="1"/>
</dbReference>
<dbReference type="InterPro" id="IPR001245">
    <property type="entry name" value="Ser-Thr/Tyr_kinase_cat_dom"/>
</dbReference>
<reference evidence="12 13" key="1">
    <citation type="submission" date="2013-05" db="EMBL/GenBank/DDBJ databases">
        <title>Draft genome of the parasitic nematode Anyclostoma ceylanicum.</title>
        <authorList>
            <person name="Mitreva M."/>
        </authorList>
    </citation>
    <scope>NUCLEOTIDE SEQUENCE [LARGE SCALE GENOMIC DNA]</scope>
</reference>
<dbReference type="InterPro" id="IPR017441">
    <property type="entry name" value="Protein_kinase_ATP_BS"/>
</dbReference>
<feature type="domain" description="Protein kinase" evidence="11">
    <location>
        <begin position="171"/>
        <end position="341"/>
    </location>
</feature>
<evidence type="ECO:0000256" key="3">
    <source>
        <dbReference type="ARBA" id="ARBA00022777"/>
    </source>
</evidence>
<keyword evidence="3 9" id="KW-0418">Kinase</keyword>
<evidence type="ECO:0000256" key="2">
    <source>
        <dbReference type="ARBA" id="ARBA00022741"/>
    </source>
</evidence>
<evidence type="ECO:0000313" key="13">
    <source>
        <dbReference type="Proteomes" id="UP000054495"/>
    </source>
</evidence>
<dbReference type="EC" id="2.7.10.2" evidence="9"/>
<evidence type="ECO:0000256" key="4">
    <source>
        <dbReference type="ARBA" id="ARBA00022840"/>
    </source>
</evidence>
<evidence type="ECO:0000256" key="6">
    <source>
        <dbReference type="ARBA" id="ARBA00051245"/>
    </source>
</evidence>
<dbReference type="InterPro" id="IPR020635">
    <property type="entry name" value="Tyr_kinase_cat_dom"/>
</dbReference>
<evidence type="ECO:0000259" key="10">
    <source>
        <dbReference type="PROSITE" id="PS50001"/>
    </source>
</evidence>
<dbReference type="EMBL" id="KE125011">
    <property type="protein sequence ID" value="EPB73013.1"/>
    <property type="molecule type" value="Genomic_DNA"/>
</dbReference>
<feature type="binding site" evidence="8">
    <location>
        <position position="201"/>
    </location>
    <ligand>
        <name>ATP</name>
        <dbReference type="ChEBI" id="CHEBI:30616"/>
    </ligand>
</feature>
<keyword evidence="1 9" id="KW-0808">Transferase</keyword>
<dbReference type="InterPro" id="IPR000719">
    <property type="entry name" value="Prot_kinase_dom"/>
</dbReference>
<dbReference type="InterPro" id="IPR008266">
    <property type="entry name" value="Tyr_kinase_AS"/>
</dbReference>
<evidence type="ECO:0000256" key="1">
    <source>
        <dbReference type="ARBA" id="ARBA00022679"/>
    </source>
</evidence>
<dbReference type="PROSITE" id="PS50011">
    <property type="entry name" value="PROTEIN_KINASE_DOM"/>
    <property type="match status" value="1"/>
</dbReference>
<dbReference type="PROSITE" id="PS00109">
    <property type="entry name" value="PROTEIN_KINASE_TYR"/>
    <property type="match status" value="1"/>
</dbReference>
<organism evidence="12 13">
    <name type="scientific">Ancylostoma ceylanicum</name>
    <dbReference type="NCBI Taxonomy" id="53326"/>
    <lineage>
        <taxon>Eukaryota</taxon>
        <taxon>Metazoa</taxon>
        <taxon>Ecdysozoa</taxon>
        <taxon>Nematoda</taxon>
        <taxon>Chromadorea</taxon>
        <taxon>Rhabditida</taxon>
        <taxon>Rhabditina</taxon>
        <taxon>Rhabditomorpha</taxon>
        <taxon>Strongyloidea</taxon>
        <taxon>Ancylostomatidae</taxon>
        <taxon>Ancylostomatinae</taxon>
        <taxon>Ancylostoma</taxon>
    </lineage>
</organism>
<protein>
    <recommendedName>
        <fullName evidence="9">Tyrosine-protein kinase</fullName>
        <ecNumber evidence="9">2.7.10.2</ecNumber>
    </recommendedName>
</protein>
<dbReference type="GO" id="GO:0005524">
    <property type="term" value="F:ATP binding"/>
    <property type="evidence" value="ECO:0007669"/>
    <property type="project" value="UniProtKB-UniRule"/>
</dbReference>
<dbReference type="SUPFAM" id="SSF55550">
    <property type="entry name" value="SH2 domain"/>
    <property type="match status" value="2"/>
</dbReference>
<dbReference type="SMART" id="SM00252">
    <property type="entry name" value="SH2"/>
    <property type="match status" value="1"/>
</dbReference>
<feature type="domain" description="SH2" evidence="10">
    <location>
        <begin position="9"/>
        <end position="159"/>
    </location>
</feature>
<keyword evidence="13" id="KW-1185">Reference proteome</keyword>
<dbReference type="InterPro" id="IPR011009">
    <property type="entry name" value="Kinase-like_dom_sf"/>
</dbReference>
<evidence type="ECO:0000256" key="9">
    <source>
        <dbReference type="RuleBase" id="RU362096"/>
    </source>
</evidence>